<dbReference type="RefSeq" id="YP_009273564.1">
    <property type="nucleotide sequence ID" value="NC_030906.1"/>
</dbReference>
<sequence length="82" mass="8808">MAHENNGAMFSDLERMERRLATYAATVGYMLGENTPLQHELQGAQRSVKSASARLERMAELVPALDDIASRSAGNATGQSGV</sequence>
<dbReference type="Proteomes" id="UP000203886">
    <property type="component" value="Segment"/>
</dbReference>
<name>A0A0K0NLA1_9CAUD</name>
<reference evidence="1 2" key="1">
    <citation type="journal article" date="2015" name="PLoS ONE">
        <title>Lysis to Kill: Evaluation of the Lytic Abilities, and Genomics of Nine Bacteriophages Infective for Gordonia spp. and Their Potential Use in Activated Sludge Foam Biocontrol.</title>
        <authorList>
            <person name="Dyson Z.A."/>
            <person name="Tucci J."/>
            <person name="Seviour R.J."/>
            <person name="Petrovski S."/>
        </authorList>
    </citation>
    <scope>NUCLEOTIDE SEQUENCE [LARGE SCALE GENOMIC DNA]</scope>
</reference>
<protein>
    <submittedName>
        <fullName evidence="1">Uncharacterized protein</fullName>
    </submittedName>
</protein>
<accession>A0A0K0NLA1</accession>
<dbReference type="EMBL" id="KR063280">
    <property type="protein sequence ID" value="AKL88363.1"/>
    <property type="molecule type" value="Genomic_DNA"/>
</dbReference>
<organism evidence="1 2">
    <name type="scientific">Gordonia phage GMA6</name>
    <dbReference type="NCBI Taxonomy" id="1647285"/>
    <lineage>
        <taxon>Viruses</taxon>
        <taxon>Duplodnaviria</taxon>
        <taxon>Heunggongvirae</taxon>
        <taxon>Uroviricota</taxon>
        <taxon>Caudoviricetes</taxon>
        <taxon>Bendigovirus</taxon>
        <taxon>Bendigovirus GMA6</taxon>
    </lineage>
</organism>
<evidence type="ECO:0000313" key="2">
    <source>
        <dbReference type="Proteomes" id="UP000203886"/>
    </source>
</evidence>
<dbReference type="KEGG" id="vg:28801132"/>
<evidence type="ECO:0000313" key="1">
    <source>
        <dbReference type="EMBL" id="AKL88363.1"/>
    </source>
</evidence>
<proteinExistence type="predicted"/>
<keyword evidence="2" id="KW-1185">Reference proteome</keyword>
<dbReference type="GeneID" id="28801132"/>
<gene>
    <name evidence="1" type="ORF">GMA6_82</name>
</gene>